<keyword evidence="9" id="KW-1185">Reference proteome</keyword>
<dbReference type="SUPFAM" id="SSF48452">
    <property type="entry name" value="TPR-like"/>
    <property type="match status" value="1"/>
</dbReference>
<evidence type="ECO:0000259" key="6">
    <source>
        <dbReference type="Pfam" id="PF07980"/>
    </source>
</evidence>
<dbReference type="GO" id="GO:0009279">
    <property type="term" value="C:cell outer membrane"/>
    <property type="evidence" value="ECO:0007669"/>
    <property type="project" value="UniProtKB-SubCell"/>
</dbReference>
<dbReference type="Proteomes" id="UP000240971">
    <property type="component" value="Unassembled WGS sequence"/>
</dbReference>
<keyword evidence="5" id="KW-0998">Cell outer membrane</keyword>
<dbReference type="Gene3D" id="1.25.40.390">
    <property type="match status" value="1"/>
</dbReference>
<evidence type="ECO:0000256" key="4">
    <source>
        <dbReference type="ARBA" id="ARBA00023136"/>
    </source>
</evidence>
<accession>A0A2P8HEP2</accession>
<dbReference type="Pfam" id="PF07980">
    <property type="entry name" value="SusD_RagB"/>
    <property type="match status" value="1"/>
</dbReference>
<sequence length="604" mass="67136">MQLYKRILTPFILGIAVITGATSCKKGLDYANQNNLNPNNVWSDSTMIGAFLSDIYGGMMPGWPVSGVNTDEGISNAKGMPDYSRGIIAVSTTNAGLNYTNIDKINFFLDKLETLPGTILSESKSKQFAGEAKFWRAWAYWGMVNNLGGVPLILHTQVVDKVDALFVPRNKTSECIAQIVKDLDSAILLLPAAYPNANADYGRITKIAAMAFKGRVLLSYASPLFNPAGNAARWQAAYDANKAAVDFAVSQGCALSPSYLNIWYKERNNEVIMVNQFQYPNHPNNFNSIRPEPLTKDASNNNQPLLSLLLAFPKRDGSAMRLNKEQLSDPVYNSQFLTDFYTNRDDRFYATIFCGGTPYPAPDEVAPVYIKGNSFWNVWRYDAAGNRYVNILNVIHPAMPGNPGLTGFFDRKGLDTTVTAGLGGQAQTDWPEIRFAEVLMNYGECANETGKSGEALQVLKNIRQRAGVLPGESNAYGITASSQSEIREAYIAERQVEFAFEDKRFNDLRRWKRYDILNNQGTRHGLYITLQDGQMVTPSDNIMTAAVRAKFTANYIDNLDGDPAFKFSLDLNHWFYAIPPAQISQSKNVLQQNNEWGGSFDPLQ</sequence>
<evidence type="ECO:0000313" key="9">
    <source>
        <dbReference type="Proteomes" id="UP000240971"/>
    </source>
</evidence>
<organism evidence="8 9">
    <name type="scientific">Chitinophaga niastensis</name>
    <dbReference type="NCBI Taxonomy" id="536980"/>
    <lineage>
        <taxon>Bacteria</taxon>
        <taxon>Pseudomonadati</taxon>
        <taxon>Bacteroidota</taxon>
        <taxon>Chitinophagia</taxon>
        <taxon>Chitinophagales</taxon>
        <taxon>Chitinophagaceae</taxon>
        <taxon>Chitinophaga</taxon>
    </lineage>
</organism>
<keyword evidence="4" id="KW-0472">Membrane</keyword>
<comment type="subcellular location">
    <subcellularLocation>
        <location evidence="1">Cell outer membrane</location>
    </subcellularLocation>
</comment>
<keyword evidence="3" id="KW-0732">Signal</keyword>
<dbReference type="InterPro" id="IPR012944">
    <property type="entry name" value="SusD_RagB_dom"/>
</dbReference>
<name>A0A2P8HEP2_CHINA</name>
<reference evidence="8 9" key="1">
    <citation type="submission" date="2018-03" db="EMBL/GenBank/DDBJ databases">
        <title>Genomic Encyclopedia of Archaeal and Bacterial Type Strains, Phase II (KMG-II): from individual species to whole genera.</title>
        <authorList>
            <person name="Goeker M."/>
        </authorList>
    </citation>
    <scope>NUCLEOTIDE SEQUENCE [LARGE SCALE GENOMIC DNA]</scope>
    <source>
        <strain evidence="8 9">DSM 24859</strain>
    </source>
</reference>
<comment type="similarity">
    <text evidence="2">Belongs to the SusD family.</text>
</comment>
<evidence type="ECO:0000256" key="1">
    <source>
        <dbReference type="ARBA" id="ARBA00004442"/>
    </source>
</evidence>
<dbReference type="InterPro" id="IPR033985">
    <property type="entry name" value="SusD-like_N"/>
</dbReference>
<evidence type="ECO:0000256" key="5">
    <source>
        <dbReference type="ARBA" id="ARBA00023237"/>
    </source>
</evidence>
<dbReference type="PROSITE" id="PS51257">
    <property type="entry name" value="PROKAR_LIPOPROTEIN"/>
    <property type="match status" value="1"/>
</dbReference>
<feature type="domain" description="RagB/SusD" evidence="6">
    <location>
        <begin position="281"/>
        <end position="596"/>
    </location>
</feature>
<evidence type="ECO:0000313" key="8">
    <source>
        <dbReference type="EMBL" id="PSL44692.1"/>
    </source>
</evidence>
<dbReference type="AlphaFoldDB" id="A0A2P8HEP2"/>
<feature type="domain" description="SusD-like N-terminal" evidence="7">
    <location>
        <begin position="98"/>
        <end position="218"/>
    </location>
</feature>
<dbReference type="InterPro" id="IPR011990">
    <property type="entry name" value="TPR-like_helical_dom_sf"/>
</dbReference>
<dbReference type="EMBL" id="PYAW01000005">
    <property type="protein sequence ID" value="PSL44692.1"/>
    <property type="molecule type" value="Genomic_DNA"/>
</dbReference>
<evidence type="ECO:0000259" key="7">
    <source>
        <dbReference type="Pfam" id="PF14322"/>
    </source>
</evidence>
<evidence type="ECO:0000256" key="3">
    <source>
        <dbReference type="ARBA" id="ARBA00022729"/>
    </source>
</evidence>
<comment type="caution">
    <text evidence="8">The sequence shown here is derived from an EMBL/GenBank/DDBJ whole genome shotgun (WGS) entry which is preliminary data.</text>
</comment>
<gene>
    <name evidence="8" type="ORF">CLV51_10564</name>
</gene>
<dbReference type="OrthoDB" id="5694214at2"/>
<dbReference type="RefSeq" id="WP_106530134.1">
    <property type="nucleotide sequence ID" value="NZ_PYAW01000005.1"/>
</dbReference>
<proteinExistence type="inferred from homology"/>
<dbReference type="Pfam" id="PF14322">
    <property type="entry name" value="SusD-like_3"/>
    <property type="match status" value="1"/>
</dbReference>
<protein>
    <submittedName>
        <fullName evidence="8">Putative outer membrane starch-binding protein</fullName>
    </submittedName>
</protein>
<evidence type="ECO:0000256" key="2">
    <source>
        <dbReference type="ARBA" id="ARBA00006275"/>
    </source>
</evidence>